<gene>
    <name evidence="2" type="ORF">SAMN05444959_103111</name>
</gene>
<evidence type="ECO:0000256" key="1">
    <source>
        <dbReference type="SAM" id="Phobius"/>
    </source>
</evidence>
<dbReference type="OrthoDB" id="8601734at2"/>
<accession>A0A239PRD9</accession>
<keyword evidence="3" id="KW-1185">Reference proteome</keyword>
<sequence length="166" mass="17993">MTGVGVEVLGVVAVGIGAAAVLFASFHALRKAGIEIPRWLLPAGIGLAMVSYSIWSDYSWYGRAVDRLPAGSEILLVGHKKQAWAPWTYVFPVAVRFAAFDPATIQDDSDGVRHGQIMLFERRGQTLIVPQDFDCQGSRIRRAGADWTTADESDPAFLRVCSGARG</sequence>
<evidence type="ECO:0000313" key="2">
    <source>
        <dbReference type="EMBL" id="SNT72613.1"/>
    </source>
</evidence>
<evidence type="ECO:0000313" key="3">
    <source>
        <dbReference type="Proteomes" id="UP000198307"/>
    </source>
</evidence>
<feature type="transmembrane region" description="Helical" evidence="1">
    <location>
        <begin position="6"/>
        <end position="29"/>
    </location>
</feature>
<keyword evidence="1" id="KW-0472">Membrane</keyword>
<dbReference type="RefSeq" id="WP_089343412.1">
    <property type="nucleotide sequence ID" value="NZ_CP067129.1"/>
</dbReference>
<protein>
    <submittedName>
        <fullName evidence="2">Uncharacterized protein</fullName>
    </submittedName>
</protein>
<dbReference type="AlphaFoldDB" id="A0A239PRD9"/>
<reference evidence="2 3" key="1">
    <citation type="submission" date="2017-07" db="EMBL/GenBank/DDBJ databases">
        <authorList>
            <person name="Sun Z.S."/>
            <person name="Albrecht U."/>
            <person name="Echele G."/>
            <person name="Lee C.C."/>
        </authorList>
    </citation>
    <scope>NUCLEOTIDE SEQUENCE [LARGE SCALE GENOMIC DNA]</scope>
    <source>
        <strain evidence="2 3">DSM 14827</strain>
    </source>
</reference>
<keyword evidence="1" id="KW-1133">Transmembrane helix</keyword>
<proteinExistence type="predicted"/>
<organism evidence="2 3">
    <name type="scientific">Paracoccus seriniphilus</name>
    <dbReference type="NCBI Taxonomy" id="184748"/>
    <lineage>
        <taxon>Bacteria</taxon>
        <taxon>Pseudomonadati</taxon>
        <taxon>Pseudomonadota</taxon>
        <taxon>Alphaproteobacteria</taxon>
        <taxon>Rhodobacterales</taxon>
        <taxon>Paracoccaceae</taxon>
        <taxon>Paracoccus</taxon>
    </lineage>
</organism>
<feature type="transmembrane region" description="Helical" evidence="1">
    <location>
        <begin position="36"/>
        <end position="55"/>
    </location>
</feature>
<name>A0A239PRD9_9RHOB</name>
<dbReference type="Proteomes" id="UP000198307">
    <property type="component" value="Unassembled WGS sequence"/>
</dbReference>
<dbReference type="EMBL" id="FZQB01000003">
    <property type="protein sequence ID" value="SNT72613.1"/>
    <property type="molecule type" value="Genomic_DNA"/>
</dbReference>
<keyword evidence="1" id="KW-0812">Transmembrane</keyword>